<comment type="caution">
    <text evidence="1">The sequence shown here is derived from an EMBL/GenBank/DDBJ whole genome shotgun (WGS) entry which is preliminary data.</text>
</comment>
<dbReference type="InterPro" id="IPR045534">
    <property type="entry name" value="DUF6428"/>
</dbReference>
<gene>
    <name evidence="1" type="ORF">EHQ24_08380</name>
</gene>
<dbReference type="OrthoDB" id="66316at2"/>
<evidence type="ECO:0000313" key="1">
    <source>
        <dbReference type="EMBL" id="TGK81331.1"/>
    </source>
</evidence>
<sequence length="179" mass="20268">MKTITWYDFKTKLELYPELHLEFVYSENKTIFPNYHITEFKLANIQSVDCGGKLDSWTEIILQVLEPIEGKDTESMTLGKVNSILEKVNGSMKIPNDAILRIEFGNTETAMRQYFVSEMRTTEKSFSIHLKDGKTECKASVSCGLPKDVVSFPKLEKTNSSCCSPKTATEEEKEKAGCC</sequence>
<organism evidence="1 2">
    <name type="scientific">Leptospira noumeaensis</name>
    <dbReference type="NCBI Taxonomy" id="2484964"/>
    <lineage>
        <taxon>Bacteria</taxon>
        <taxon>Pseudomonadati</taxon>
        <taxon>Spirochaetota</taxon>
        <taxon>Spirochaetia</taxon>
        <taxon>Leptospirales</taxon>
        <taxon>Leptospiraceae</taxon>
        <taxon>Leptospira</taxon>
    </lineage>
</organism>
<reference evidence="1" key="1">
    <citation type="journal article" date="2019" name="PLoS Negl. Trop. Dis.">
        <title>Revisiting the worldwide diversity of Leptospira species in the environment.</title>
        <authorList>
            <person name="Vincent A.T."/>
            <person name="Schiettekatte O."/>
            <person name="Bourhy P."/>
            <person name="Veyrier F.J."/>
            <person name="Picardeau M."/>
        </authorList>
    </citation>
    <scope>NUCLEOTIDE SEQUENCE [LARGE SCALE GENOMIC DNA]</scope>
    <source>
        <strain evidence="1">201800287</strain>
    </source>
</reference>
<dbReference type="Pfam" id="PF20001">
    <property type="entry name" value="DUF6428"/>
    <property type="match status" value="1"/>
</dbReference>
<dbReference type="EMBL" id="RQFK01000026">
    <property type="protein sequence ID" value="TGK81331.1"/>
    <property type="molecule type" value="Genomic_DNA"/>
</dbReference>
<name>A0A4R9I5I7_9LEPT</name>
<dbReference type="AlphaFoldDB" id="A0A4R9I5I7"/>
<dbReference type="RefSeq" id="WP_135601225.1">
    <property type="nucleotide sequence ID" value="NZ_RQFK01000026.1"/>
</dbReference>
<proteinExistence type="predicted"/>
<keyword evidence="2" id="KW-1185">Reference proteome</keyword>
<evidence type="ECO:0000313" key="2">
    <source>
        <dbReference type="Proteomes" id="UP000298009"/>
    </source>
</evidence>
<accession>A0A4R9I5I7</accession>
<dbReference type="Proteomes" id="UP000298009">
    <property type="component" value="Unassembled WGS sequence"/>
</dbReference>
<protein>
    <submittedName>
        <fullName evidence="1">Uncharacterized protein</fullName>
    </submittedName>
</protein>